<protein>
    <submittedName>
        <fullName evidence="2">ABC transporter permease</fullName>
    </submittedName>
</protein>
<evidence type="ECO:0000256" key="1">
    <source>
        <dbReference type="SAM" id="Phobius"/>
    </source>
</evidence>
<name>A0ABU0W1B7_9RHOB</name>
<sequence>MLIFVLKRFAVMLMTVLALTFVVFYLTNLPPNLEKLAKSEASARMTDEQV</sequence>
<evidence type="ECO:0000313" key="3">
    <source>
        <dbReference type="Proteomes" id="UP001239680"/>
    </source>
</evidence>
<keyword evidence="3" id="KW-1185">Reference proteome</keyword>
<keyword evidence="1" id="KW-0812">Transmembrane</keyword>
<proteinExistence type="predicted"/>
<feature type="transmembrane region" description="Helical" evidence="1">
    <location>
        <begin position="9"/>
        <end position="27"/>
    </location>
</feature>
<dbReference type="EMBL" id="JAVDBT010000016">
    <property type="protein sequence ID" value="MDQ2067812.1"/>
    <property type="molecule type" value="Genomic_DNA"/>
</dbReference>
<accession>A0ABU0W1B7</accession>
<keyword evidence="1" id="KW-1133">Transmembrane helix</keyword>
<evidence type="ECO:0000313" key="2">
    <source>
        <dbReference type="EMBL" id="MDQ2067812.1"/>
    </source>
</evidence>
<dbReference type="Proteomes" id="UP001239680">
    <property type="component" value="Unassembled WGS sequence"/>
</dbReference>
<reference evidence="2 3" key="1">
    <citation type="submission" date="2023-08" db="EMBL/GenBank/DDBJ databases">
        <title>Characterization of two Paracoccaceae strains isolated from Phycosphere and proposal of Xinfangfangia lacusdiani sp. nov.</title>
        <authorList>
            <person name="Deng Y."/>
            <person name="Zhang Y.Q."/>
        </authorList>
    </citation>
    <scope>NUCLEOTIDE SEQUENCE [LARGE SCALE GENOMIC DNA]</scope>
    <source>
        <strain evidence="2 3">CPCC 101601</strain>
    </source>
</reference>
<gene>
    <name evidence="2" type="ORF">Q9295_15650</name>
</gene>
<comment type="caution">
    <text evidence="2">The sequence shown here is derived from an EMBL/GenBank/DDBJ whole genome shotgun (WGS) entry which is preliminary data.</text>
</comment>
<keyword evidence="1" id="KW-0472">Membrane</keyword>
<organism evidence="2 3">
    <name type="scientific">Pseudogemmobacter lacusdianii</name>
    <dbReference type="NCBI Taxonomy" id="3069608"/>
    <lineage>
        <taxon>Bacteria</taxon>
        <taxon>Pseudomonadati</taxon>
        <taxon>Pseudomonadota</taxon>
        <taxon>Alphaproteobacteria</taxon>
        <taxon>Rhodobacterales</taxon>
        <taxon>Paracoccaceae</taxon>
        <taxon>Pseudogemmobacter</taxon>
    </lineage>
</organism>
<feature type="non-terminal residue" evidence="2">
    <location>
        <position position="50"/>
    </location>
</feature>